<evidence type="ECO:0000313" key="5">
    <source>
        <dbReference type="EMBL" id="GEA31327.1"/>
    </source>
</evidence>
<dbReference type="InterPro" id="IPR017900">
    <property type="entry name" value="4Fe4S_Fe_S_CS"/>
</dbReference>
<proteinExistence type="predicted"/>
<sequence length="55" mass="6299">MNKMNLITVNEAKCIKCELCIKECPVAFLKMGSHGPEEIENNHCISLWTLHCYMS</sequence>
<dbReference type="InterPro" id="IPR017896">
    <property type="entry name" value="4Fe4S_Fe-S-bd"/>
</dbReference>
<dbReference type="PROSITE" id="PS51379">
    <property type="entry name" value="4FE4S_FER_2"/>
    <property type="match status" value="1"/>
</dbReference>
<name>A0AAV3W1V8_9CLOT</name>
<keyword evidence="1" id="KW-0479">Metal-binding</keyword>
<feature type="domain" description="4Fe-4S ferredoxin-type" evidence="4">
    <location>
        <begin position="5"/>
        <end position="34"/>
    </location>
</feature>
<evidence type="ECO:0000256" key="2">
    <source>
        <dbReference type="ARBA" id="ARBA00023004"/>
    </source>
</evidence>
<organism evidence="5 6">
    <name type="scientific">Clostridium diolis</name>
    <dbReference type="NCBI Taxonomy" id="223919"/>
    <lineage>
        <taxon>Bacteria</taxon>
        <taxon>Bacillati</taxon>
        <taxon>Bacillota</taxon>
        <taxon>Clostridia</taxon>
        <taxon>Eubacteriales</taxon>
        <taxon>Clostridiaceae</taxon>
        <taxon>Clostridium</taxon>
    </lineage>
</organism>
<evidence type="ECO:0000259" key="4">
    <source>
        <dbReference type="PROSITE" id="PS51379"/>
    </source>
</evidence>
<comment type="caution">
    <text evidence="5">The sequence shown here is derived from an EMBL/GenBank/DDBJ whole genome shotgun (WGS) entry which is preliminary data.</text>
</comment>
<dbReference type="GO" id="GO:0046872">
    <property type="term" value="F:metal ion binding"/>
    <property type="evidence" value="ECO:0007669"/>
    <property type="project" value="UniProtKB-KW"/>
</dbReference>
<dbReference type="SUPFAM" id="SSF54862">
    <property type="entry name" value="4Fe-4S ferredoxins"/>
    <property type="match status" value="1"/>
</dbReference>
<protein>
    <recommendedName>
        <fullName evidence="4">4Fe-4S ferredoxin-type domain-containing protein</fullName>
    </recommendedName>
</protein>
<dbReference type="Gene3D" id="3.30.70.20">
    <property type="match status" value="1"/>
</dbReference>
<keyword evidence="2" id="KW-0408">Iron</keyword>
<evidence type="ECO:0000313" key="6">
    <source>
        <dbReference type="Proteomes" id="UP000325212"/>
    </source>
</evidence>
<keyword evidence="3" id="KW-0411">Iron-sulfur</keyword>
<dbReference type="Pfam" id="PF13237">
    <property type="entry name" value="Fer4_10"/>
    <property type="match status" value="1"/>
</dbReference>
<gene>
    <name evidence="5" type="ORF">CDIOL_22500</name>
</gene>
<dbReference type="EMBL" id="BJLA01000006">
    <property type="protein sequence ID" value="GEA31327.1"/>
    <property type="molecule type" value="Genomic_DNA"/>
</dbReference>
<accession>A0AAV3W1V8</accession>
<dbReference type="PROSITE" id="PS00198">
    <property type="entry name" value="4FE4S_FER_1"/>
    <property type="match status" value="1"/>
</dbReference>
<dbReference type="Proteomes" id="UP000325212">
    <property type="component" value="Unassembled WGS sequence"/>
</dbReference>
<keyword evidence="6" id="KW-1185">Reference proteome</keyword>
<dbReference type="GO" id="GO:0051536">
    <property type="term" value="F:iron-sulfur cluster binding"/>
    <property type="evidence" value="ECO:0007669"/>
    <property type="project" value="UniProtKB-KW"/>
</dbReference>
<evidence type="ECO:0000256" key="1">
    <source>
        <dbReference type="ARBA" id="ARBA00022723"/>
    </source>
</evidence>
<dbReference type="AlphaFoldDB" id="A0AAV3W1V8"/>
<reference evidence="5 6" key="1">
    <citation type="submission" date="2019-06" db="EMBL/GenBank/DDBJ databases">
        <title>Draft genome sequence of Clostridium diolis DSM 15410.</title>
        <authorList>
            <person name="Kobayashi H."/>
            <person name="Tanizawa Y."/>
            <person name="Tohno M."/>
        </authorList>
    </citation>
    <scope>NUCLEOTIDE SEQUENCE [LARGE SCALE GENOMIC DNA]</scope>
    <source>
        <strain evidence="5 6">DSM 15410</strain>
    </source>
</reference>
<evidence type="ECO:0000256" key="3">
    <source>
        <dbReference type="ARBA" id="ARBA00023014"/>
    </source>
</evidence>